<dbReference type="RefSeq" id="WP_183879822.1">
    <property type="nucleotide sequence ID" value="NZ_JACHCE010000001.1"/>
</dbReference>
<protein>
    <submittedName>
        <fullName evidence="2">Uncharacterized protein</fullName>
    </submittedName>
</protein>
<evidence type="ECO:0000256" key="1">
    <source>
        <dbReference type="SAM" id="Coils"/>
    </source>
</evidence>
<keyword evidence="1" id="KW-0175">Coiled coil</keyword>
<evidence type="ECO:0000313" key="3">
    <source>
        <dbReference type="Proteomes" id="UP000537204"/>
    </source>
</evidence>
<feature type="coiled-coil region" evidence="1">
    <location>
        <begin position="24"/>
        <end position="54"/>
    </location>
</feature>
<sequence length="54" mass="6192">MENQQDNSASIQNKKLTEALLEKSAELKVKTAKVNEKLQELKKQTENLLHVKND</sequence>
<dbReference type="AlphaFoldDB" id="A0A7W8ZJT0"/>
<dbReference type="EMBL" id="JACHCE010000001">
    <property type="protein sequence ID" value="MBB5635321.1"/>
    <property type="molecule type" value="Genomic_DNA"/>
</dbReference>
<organism evidence="2 3">
    <name type="scientific">Pedobacter cryoconitis</name>
    <dbReference type="NCBI Taxonomy" id="188932"/>
    <lineage>
        <taxon>Bacteria</taxon>
        <taxon>Pseudomonadati</taxon>
        <taxon>Bacteroidota</taxon>
        <taxon>Sphingobacteriia</taxon>
        <taxon>Sphingobacteriales</taxon>
        <taxon>Sphingobacteriaceae</taxon>
        <taxon>Pedobacter</taxon>
    </lineage>
</organism>
<evidence type="ECO:0000313" key="2">
    <source>
        <dbReference type="EMBL" id="MBB5635321.1"/>
    </source>
</evidence>
<name>A0A7W8ZJT0_9SPHI</name>
<proteinExistence type="predicted"/>
<gene>
    <name evidence="2" type="ORF">HDE68_001206</name>
</gene>
<accession>A0A7W8ZJT0</accession>
<reference evidence="2 3" key="1">
    <citation type="submission" date="2020-08" db="EMBL/GenBank/DDBJ databases">
        <title>Genomic Encyclopedia of Type Strains, Phase IV (KMG-V): Genome sequencing to study the core and pangenomes of soil and plant-associated prokaryotes.</title>
        <authorList>
            <person name="Whitman W."/>
        </authorList>
    </citation>
    <scope>NUCLEOTIDE SEQUENCE [LARGE SCALE GENOMIC DNA]</scope>
    <source>
        <strain evidence="2 3">S3M1</strain>
    </source>
</reference>
<dbReference type="Proteomes" id="UP000537204">
    <property type="component" value="Unassembled WGS sequence"/>
</dbReference>
<comment type="caution">
    <text evidence="2">The sequence shown here is derived from an EMBL/GenBank/DDBJ whole genome shotgun (WGS) entry which is preliminary data.</text>
</comment>